<protein>
    <submittedName>
        <fullName evidence="1">Uncharacterized protein</fullName>
    </submittedName>
</protein>
<accession>A0A0B7BJ47</accession>
<dbReference type="EMBL" id="HACG01046047">
    <property type="protein sequence ID" value="CEK92912.1"/>
    <property type="molecule type" value="Transcribed_RNA"/>
</dbReference>
<proteinExistence type="predicted"/>
<sequence>MEVTVESNSGTQSPTKGRAYMIKIGKWVLYVLYFRTARFSLHHSSMTILKYTNFSCVAAVPHLTIFHKGFPAHGFYIEAFQGHFKSIFKAFFSVHQLNVCPLQARDT</sequence>
<organism evidence="1">
    <name type="scientific">Arion vulgaris</name>
    <dbReference type="NCBI Taxonomy" id="1028688"/>
    <lineage>
        <taxon>Eukaryota</taxon>
        <taxon>Metazoa</taxon>
        <taxon>Spiralia</taxon>
        <taxon>Lophotrochozoa</taxon>
        <taxon>Mollusca</taxon>
        <taxon>Gastropoda</taxon>
        <taxon>Heterobranchia</taxon>
        <taxon>Euthyneura</taxon>
        <taxon>Panpulmonata</taxon>
        <taxon>Eupulmonata</taxon>
        <taxon>Stylommatophora</taxon>
        <taxon>Helicina</taxon>
        <taxon>Arionoidea</taxon>
        <taxon>Arionidae</taxon>
        <taxon>Arion</taxon>
    </lineage>
</organism>
<dbReference type="AlphaFoldDB" id="A0A0B7BJ47"/>
<reference evidence="1" key="1">
    <citation type="submission" date="2014-12" db="EMBL/GenBank/DDBJ databases">
        <title>Insight into the proteome of Arion vulgaris.</title>
        <authorList>
            <person name="Aradska J."/>
            <person name="Bulat T."/>
            <person name="Smidak R."/>
            <person name="Sarate P."/>
            <person name="Gangsoo J."/>
            <person name="Sialana F."/>
            <person name="Bilban M."/>
            <person name="Lubec G."/>
        </authorList>
    </citation>
    <scope>NUCLEOTIDE SEQUENCE</scope>
    <source>
        <tissue evidence="1">Skin</tissue>
    </source>
</reference>
<evidence type="ECO:0000313" key="1">
    <source>
        <dbReference type="EMBL" id="CEK92912.1"/>
    </source>
</evidence>
<name>A0A0B7BJ47_9EUPU</name>
<gene>
    <name evidence="1" type="primary">ORF190905</name>
</gene>